<dbReference type="OrthoDB" id="5381590at2"/>
<reference evidence="2 3" key="1">
    <citation type="submission" date="2013-05" db="EMBL/GenBank/DDBJ databases">
        <title>Genome assembly of Chondromyces apiculatus DSM 436.</title>
        <authorList>
            <person name="Sharma G."/>
            <person name="Khatri I."/>
            <person name="Kaur C."/>
            <person name="Mayilraj S."/>
            <person name="Subramanian S."/>
        </authorList>
    </citation>
    <scope>NUCLEOTIDE SEQUENCE [LARGE SCALE GENOMIC DNA]</scope>
    <source>
        <strain evidence="2 3">DSM 436</strain>
    </source>
</reference>
<evidence type="ECO:0000313" key="2">
    <source>
        <dbReference type="EMBL" id="EYF07803.1"/>
    </source>
</evidence>
<evidence type="ECO:0000313" key="3">
    <source>
        <dbReference type="Proteomes" id="UP000019678"/>
    </source>
</evidence>
<keyword evidence="3" id="KW-1185">Reference proteome</keyword>
<comment type="caution">
    <text evidence="2">The sequence shown here is derived from an EMBL/GenBank/DDBJ whole genome shotgun (WGS) entry which is preliminary data.</text>
</comment>
<proteinExistence type="predicted"/>
<protein>
    <submittedName>
        <fullName evidence="2">Uncharacterized protein</fullName>
    </submittedName>
</protein>
<keyword evidence="1" id="KW-0175">Coiled coil</keyword>
<dbReference type="EMBL" id="ASRX01000006">
    <property type="protein sequence ID" value="EYF07803.1"/>
    <property type="molecule type" value="Genomic_DNA"/>
</dbReference>
<dbReference type="STRING" id="1192034.CAP_6825"/>
<dbReference type="Gene3D" id="1.10.1660.10">
    <property type="match status" value="1"/>
</dbReference>
<name>A0A017TES7_9BACT</name>
<dbReference type="eggNOG" id="COG0789">
    <property type="taxonomic scope" value="Bacteria"/>
</dbReference>
<dbReference type="GO" id="GO:0003677">
    <property type="term" value="F:DNA binding"/>
    <property type="evidence" value="ECO:0007669"/>
    <property type="project" value="InterPro"/>
</dbReference>
<dbReference type="RefSeq" id="WP_044236540.1">
    <property type="nucleotide sequence ID" value="NZ_ASRX01000006.1"/>
</dbReference>
<organism evidence="2 3">
    <name type="scientific">Chondromyces apiculatus DSM 436</name>
    <dbReference type="NCBI Taxonomy" id="1192034"/>
    <lineage>
        <taxon>Bacteria</taxon>
        <taxon>Pseudomonadati</taxon>
        <taxon>Myxococcota</taxon>
        <taxon>Polyangia</taxon>
        <taxon>Polyangiales</taxon>
        <taxon>Polyangiaceae</taxon>
        <taxon>Chondromyces</taxon>
    </lineage>
</organism>
<dbReference type="AlphaFoldDB" id="A0A017TES7"/>
<dbReference type="SUPFAM" id="SSF46955">
    <property type="entry name" value="Putative DNA-binding domain"/>
    <property type="match status" value="1"/>
</dbReference>
<dbReference type="Proteomes" id="UP000019678">
    <property type="component" value="Unassembled WGS sequence"/>
</dbReference>
<sequence length="178" mass="20106">MQRIPDDVLDRIEQEHAQGITSSEILDLFAAHGLKFSEATLRKYVQLGLLPRSVRVGRKGKHQGSQGMYPVTVVRQIQRIKDMMAQDYTIEEIQREFLFVRGEIEELERTMAKVFDALKEAAKERRSETSGRAIAQDLSTAEGLAKELLAKLTMLEERLMAQARLSRGLMSSKQAASS</sequence>
<feature type="coiled-coil region" evidence="1">
    <location>
        <begin position="90"/>
        <end position="158"/>
    </location>
</feature>
<dbReference type="InterPro" id="IPR009061">
    <property type="entry name" value="DNA-bd_dom_put_sf"/>
</dbReference>
<dbReference type="GO" id="GO:0006355">
    <property type="term" value="P:regulation of DNA-templated transcription"/>
    <property type="evidence" value="ECO:0007669"/>
    <property type="project" value="InterPro"/>
</dbReference>
<accession>A0A017TES7</accession>
<evidence type="ECO:0000256" key="1">
    <source>
        <dbReference type="SAM" id="Coils"/>
    </source>
</evidence>
<gene>
    <name evidence="2" type="ORF">CAP_6825</name>
</gene>